<feature type="compositionally biased region" description="Basic residues" evidence="5">
    <location>
        <begin position="31"/>
        <end position="41"/>
    </location>
</feature>
<proteinExistence type="predicted"/>
<dbReference type="SMART" id="SM00679">
    <property type="entry name" value="CTNS"/>
    <property type="match status" value="1"/>
</dbReference>
<evidence type="ECO:0000256" key="4">
    <source>
        <dbReference type="ARBA" id="ARBA00023136"/>
    </source>
</evidence>
<sequence>MPRRRSTFTDMSPDEQLASSFETAPRGYIHQTRRPSTHSRKSAQNQSQSLFMSALPLVLVPFLVLALSSGVLEADHNTWGRVPYPGGVGRTLMGQSASNEGGGVCIGTPLECAIGLVLGWASSVLYVVSRIPQLYKNYVRKSCEGLSVWMFFFGVIGNLTYSLSIFVKSTEADYLLNSLPYIIGSIGTLGFDLTIFLQFFLYNNAPAGGYDVIN</sequence>
<evidence type="ECO:0000256" key="2">
    <source>
        <dbReference type="ARBA" id="ARBA00022692"/>
    </source>
</evidence>
<dbReference type="eggNOG" id="KOG2913">
    <property type="taxonomic scope" value="Eukaryota"/>
</dbReference>
<comment type="subcellular location">
    <subcellularLocation>
        <location evidence="1">Membrane</location>
        <topology evidence="1">Multi-pass membrane protein</topology>
    </subcellularLocation>
</comment>
<dbReference type="Proteomes" id="UP000054560">
    <property type="component" value="Unassembled WGS sequence"/>
</dbReference>
<dbReference type="GeneID" id="25907106"/>
<feature type="region of interest" description="Disordered" evidence="5">
    <location>
        <begin position="1"/>
        <end position="45"/>
    </location>
</feature>
<dbReference type="GO" id="GO:0016020">
    <property type="term" value="C:membrane"/>
    <property type="evidence" value="ECO:0007669"/>
    <property type="project" value="UniProtKB-SubCell"/>
</dbReference>
<dbReference type="Pfam" id="PF04193">
    <property type="entry name" value="PQ-loop"/>
    <property type="match status" value="1"/>
</dbReference>
<dbReference type="PANTHER" id="PTHR16201">
    <property type="entry name" value="SEVEN TRANSMEMBRANE PROTEIN 1-RELATED"/>
    <property type="match status" value="1"/>
</dbReference>
<reference evidence="7 8" key="1">
    <citation type="submission" date="2011-02" db="EMBL/GenBank/DDBJ databases">
        <title>The Genome Sequence of Sphaeroforma arctica JP610.</title>
        <authorList>
            <consortium name="The Broad Institute Genome Sequencing Platform"/>
            <person name="Russ C."/>
            <person name="Cuomo C."/>
            <person name="Young S.K."/>
            <person name="Zeng Q."/>
            <person name="Gargeya S."/>
            <person name="Alvarado L."/>
            <person name="Berlin A."/>
            <person name="Chapman S.B."/>
            <person name="Chen Z."/>
            <person name="Freedman E."/>
            <person name="Gellesch M."/>
            <person name="Goldberg J."/>
            <person name="Griggs A."/>
            <person name="Gujja S."/>
            <person name="Heilman E."/>
            <person name="Heiman D."/>
            <person name="Howarth C."/>
            <person name="Mehta T."/>
            <person name="Neiman D."/>
            <person name="Pearson M."/>
            <person name="Roberts A."/>
            <person name="Saif S."/>
            <person name="Shea T."/>
            <person name="Shenoy N."/>
            <person name="Sisk P."/>
            <person name="Stolte C."/>
            <person name="Sykes S."/>
            <person name="White J."/>
            <person name="Yandava C."/>
            <person name="Burger G."/>
            <person name="Gray M.W."/>
            <person name="Holland P.W.H."/>
            <person name="King N."/>
            <person name="Lang F.B.F."/>
            <person name="Roger A.J."/>
            <person name="Ruiz-Trillo I."/>
            <person name="Haas B."/>
            <person name="Nusbaum C."/>
            <person name="Birren B."/>
        </authorList>
    </citation>
    <scope>NUCLEOTIDE SEQUENCE [LARGE SCALE GENOMIC DNA]</scope>
    <source>
        <strain evidence="7 8">JP610</strain>
    </source>
</reference>
<evidence type="ECO:0000313" key="7">
    <source>
        <dbReference type="EMBL" id="KNC81060.1"/>
    </source>
</evidence>
<evidence type="ECO:0000256" key="6">
    <source>
        <dbReference type="SAM" id="Phobius"/>
    </source>
</evidence>
<keyword evidence="4 6" id="KW-0472">Membrane</keyword>
<feature type="transmembrane region" description="Helical" evidence="6">
    <location>
        <begin position="106"/>
        <end position="128"/>
    </location>
</feature>
<feature type="transmembrane region" description="Helical" evidence="6">
    <location>
        <begin position="148"/>
        <end position="167"/>
    </location>
</feature>
<name>A0A0L0FW66_9EUKA</name>
<protein>
    <submittedName>
        <fullName evidence="7">Uncharacterized protein</fullName>
    </submittedName>
</protein>
<keyword evidence="2 6" id="KW-0812">Transmembrane</keyword>
<dbReference type="RefSeq" id="XP_014154962.1">
    <property type="nucleotide sequence ID" value="XM_014299487.1"/>
</dbReference>
<dbReference type="FunFam" id="1.20.1280.290:FF:000012">
    <property type="entry name" value="Vacuolar membrane PQ loop repeat protein"/>
    <property type="match status" value="1"/>
</dbReference>
<organism evidence="7 8">
    <name type="scientific">Sphaeroforma arctica JP610</name>
    <dbReference type="NCBI Taxonomy" id="667725"/>
    <lineage>
        <taxon>Eukaryota</taxon>
        <taxon>Ichthyosporea</taxon>
        <taxon>Ichthyophonida</taxon>
        <taxon>Sphaeroforma</taxon>
    </lineage>
</organism>
<dbReference type="EMBL" id="KQ242073">
    <property type="protein sequence ID" value="KNC81060.1"/>
    <property type="molecule type" value="Genomic_DNA"/>
</dbReference>
<keyword evidence="3 6" id="KW-1133">Transmembrane helix</keyword>
<dbReference type="InterPro" id="IPR006603">
    <property type="entry name" value="PQ-loop_rpt"/>
</dbReference>
<evidence type="ECO:0000256" key="3">
    <source>
        <dbReference type="ARBA" id="ARBA00022989"/>
    </source>
</evidence>
<feature type="transmembrane region" description="Helical" evidence="6">
    <location>
        <begin position="50"/>
        <end position="72"/>
    </location>
</feature>
<evidence type="ECO:0000256" key="5">
    <source>
        <dbReference type="SAM" id="MobiDB-lite"/>
    </source>
</evidence>
<gene>
    <name evidence="7" type="ORF">SARC_06602</name>
</gene>
<accession>A0A0L0FW66</accession>
<dbReference type="InterPro" id="IPR051415">
    <property type="entry name" value="LAAT-1"/>
</dbReference>
<dbReference type="Gene3D" id="1.20.1280.290">
    <property type="match status" value="1"/>
</dbReference>
<evidence type="ECO:0000313" key="8">
    <source>
        <dbReference type="Proteomes" id="UP000054560"/>
    </source>
</evidence>
<evidence type="ECO:0000256" key="1">
    <source>
        <dbReference type="ARBA" id="ARBA00004141"/>
    </source>
</evidence>
<dbReference type="AlphaFoldDB" id="A0A0L0FW66"/>
<keyword evidence="8" id="KW-1185">Reference proteome</keyword>
<feature type="transmembrane region" description="Helical" evidence="6">
    <location>
        <begin position="179"/>
        <end position="201"/>
    </location>
</feature>
<dbReference type="OrthoDB" id="8048523at2759"/>